<dbReference type="RefSeq" id="WP_146997516.1">
    <property type="nucleotide sequence ID" value="NZ_AP019840.1"/>
</dbReference>
<evidence type="ECO:0000313" key="1">
    <source>
        <dbReference type="EMBL" id="BBM53393.1"/>
    </source>
</evidence>
<evidence type="ECO:0000313" key="2">
    <source>
        <dbReference type="Proteomes" id="UP000321378"/>
    </source>
</evidence>
<dbReference type="Proteomes" id="UP000321378">
    <property type="component" value="Chromosome"/>
</dbReference>
<name>A0A510KTI9_9FUSO</name>
<organism evidence="1 2">
    <name type="scientific">Leptotrichia trevisanii</name>
    <dbReference type="NCBI Taxonomy" id="109328"/>
    <lineage>
        <taxon>Bacteria</taxon>
        <taxon>Fusobacteriati</taxon>
        <taxon>Fusobacteriota</taxon>
        <taxon>Fusobacteriia</taxon>
        <taxon>Fusobacteriales</taxon>
        <taxon>Leptotrichiaceae</taxon>
        <taxon>Leptotrichia</taxon>
    </lineage>
</organism>
<gene>
    <name evidence="1" type="ORF">JMUB3935_2380</name>
</gene>
<reference evidence="1 2" key="1">
    <citation type="submission" date="2019-07" db="EMBL/GenBank/DDBJ databases">
        <title>Complete Genome Sequence of Leptotrichia trevisanii Strain JMUB3935.</title>
        <authorList>
            <person name="Watanabe S."/>
            <person name="Cui L."/>
        </authorList>
    </citation>
    <scope>NUCLEOTIDE SEQUENCE [LARGE SCALE GENOMIC DNA]</scope>
    <source>
        <strain evidence="1 2">JMUB3935</strain>
    </source>
</reference>
<accession>A0A510KTI9</accession>
<dbReference type="EMBL" id="AP019840">
    <property type="protein sequence ID" value="BBM53393.1"/>
    <property type="molecule type" value="Genomic_DNA"/>
</dbReference>
<dbReference type="AlphaFoldDB" id="A0A510KTI9"/>
<protein>
    <submittedName>
        <fullName evidence="1">Uncharacterized protein</fullName>
    </submittedName>
</protein>
<sequence length="445" mass="52423">MKEEYKNHLKLKKSNINIRNMFYNKKSEYLLETFPEFFNNNFLNFFLKNKNLKWDNKTKDKKIKIPRIFSLVENFDETMKVINEMTAIYFSLRSIILDFSKCFTFDFTTSALMTVILLNLENSREKNKIYFNIHLVGNNTITNDLFINGIGEYLNITKPANNKQKDYLGEARKTQKEKFKNLQLMGGGETTIEFQTKLINRELFIPSYMGETIEKPVIFINESLKTKGFSLNPKGAKKFKEIIGEIINNSRIHLGKEFSQYFLIGNYINSEIGKGSLLFFNFGNTIYETFKNTKSEEMKKTMNNMKELYNQKRYFDDDFTEETLLTLLAIQDKISSEYTLGENRGTGITKMIRNFLTLSNFNIKENFPKTYIISGHTKIKLDGNLKKKNDETNIFALNEQGSLEYKPDTEKVKFYKNFYPGTMILVEFNIDEEWLKKKEEENEEK</sequence>
<proteinExistence type="predicted"/>